<dbReference type="InterPro" id="IPR019734">
    <property type="entry name" value="TPR_rpt"/>
</dbReference>
<keyword evidence="5" id="KW-0802">TPR repeat</keyword>
<dbReference type="InterPro" id="IPR027417">
    <property type="entry name" value="P-loop_NTPase"/>
</dbReference>
<gene>
    <name evidence="8" type="ORF">ACFQS1_17295</name>
</gene>
<feature type="domain" description="OmpR/PhoB-type" evidence="7">
    <location>
        <begin position="1"/>
        <end position="107"/>
    </location>
</feature>
<dbReference type="EMBL" id="JBHTBJ010000011">
    <property type="protein sequence ID" value="MFC7275747.1"/>
    <property type="molecule type" value="Genomic_DNA"/>
</dbReference>
<sequence>MADAVGGDVIEFRLLGPIEVRAGGRPVDAGQPRQRAVLAVLAADAGRAVPVEAMIDRVWGDAPPRGARASLQAHVTRIRQALGEVPLTFAAGCYTLGTDPLSVDLHRLRHLTAQARDPRAGDASRLRLLREAVRLWRGEPLAGLRGPWVAQCRQAWGQEHLAAAVAWGEAELRAGDPAAAVTTLADLAAEHPLTESLAAVLMRSLAAAGRPAEALAHYETVRRRLVEDLGADPSPELQEAHRSILRGPDPVAGPAQLPADVFGFTGRADQLAQLEAVLPAAPGAPGDGPGPAGAVGIAVVSGMAGVGKSALAVHWAHTVAGRFPDGQLYVNLRGFDPAGRVMDPADAVRGFLGALGVARDKVPSGLDAQAALYRSLLAGKRILVLLDNARDAEHVRPLLPATAGAVAVVTSRNRLTGLLAAEGARPVALDVLSDEEARDLLARRLGADRTAAEPEAVDEIVEACARLPLALAITAARAQLSGFPLRRFAAELRESGVDALDTGDPALQVRAVFDCSYAALSEPAARLFRLLGAHPGPDIGIAAAAALAGQQARRELAELVNANLLTEHLPGRYVLHDLLRAYAAGLSEQRGPAIRRLLDHYAHTAHAADRLLYPARDPMEISLGDGKPAPLADHRAAMEWLAAEHRVLLAAARYAAGNGFDAYAWQLAWGLDTFLFRRGLWHEQIPLWSVAAEAAERLGNLTARAFAYRSVGRTLIAFGRHDEARAQLQRAAQLYERTGHAAGQGFIQNTLGYLLGSQKEWTAALEYDGRALAFYREAGSARGQAIALSQFGWHHDMLGNYEEAIAYCRAAIALHRQVGDRRGEADVLDSIGYAHHHLGRHEEAAESYRQAIDLVRELGDRFAEAQILVHLGDTGEASGDPAASREAWAEAVRILTELNHPDEREVRAKLDAGSRLQR</sequence>
<dbReference type="Gene3D" id="3.40.50.300">
    <property type="entry name" value="P-loop containing nucleotide triphosphate hydrolases"/>
    <property type="match status" value="1"/>
</dbReference>
<evidence type="ECO:0000256" key="6">
    <source>
        <dbReference type="PROSITE-ProRule" id="PRU01091"/>
    </source>
</evidence>
<dbReference type="PRINTS" id="PR00364">
    <property type="entry name" value="DISEASERSIST"/>
</dbReference>
<evidence type="ECO:0000313" key="8">
    <source>
        <dbReference type="EMBL" id="MFC7275747.1"/>
    </source>
</evidence>
<dbReference type="Pfam" id="PF13374">
    <property type="entry name" value="TPR_10"/>
    <property type="match status" value="2"/>
</dbReference>
<dbReference type="InterPro" id="IPR002182">
    <property type="entry name" value="NB-ARC"/>
</dbReference>
<dbReference type="Gene3D" id="1.25.40.10">
    <property type="entry name" value="Tetratricopeptide repeat domain"/>
    <property type="match status" value="2"/>
</dbReference>
<proteinExistence type="inferred from homology"/>
<dbReference type="Pfam" id="PF00931">
    <property type="entry name" value="NB-ARC"/>
    <property type="match status" value="1"/>
</dbReference>
<dbReference type="Gene3D" id="1.10.10.10">
    <property type="entry name" value="Winged helix-like DNA-binding domain superfamily/Winged helix DNA-binding domain"/>
    <property type="match status" value="1"/>
</dbReference>
<dbReference type="InterPro" id="IPR051677">
    <property type="entry name" value="AfsR-DnrI-RedD_regulator"/>
</dbReference>
<evidence type="ECO:0000256" key="3">
    <source>
        <dbReference type="ARBA" id="ARBA00023125"/>
    </source>
</evidence>
<evidence type="ECO:0000259" key="7">
    <source>
        <dbReference type="PROSITE" id="PS51755"/>
    </source>
</evidence>
<dbReference type="Proteomes" id="UP001596548">
    <property type="component" value="Unassembled WGS sequence"/>
</dbReference>
<evidence type="ECO:0000256" key="4">
    <source>
        <dbReference type="ARBA" id="ARBA00023163"/>
    </source>
</evidence>
<dbReference type="Pfam" id="PF00486">
    <property type="entry name" value="Trans_reg_C"/>
    <property type="match status" value="1"/>
</dbReference>
<dbReference type="InterPro" id="IPR005158">
    <property type="entry name" value="BTAD"/>
</dbReference>
<dbReference type="CDD" id="cd15831">
    <property type="entry name" value="BTAD"/>
    <property type="match status" value="1"/>
</dbReference>
<organism evidence="8 9">
    <name type="scientific">Paractinoplanes rhizophilus</name>
    <dbReference type="NCBI Taxonomy" id="1416877"/>
    <lineage>
        <taxon>Bacteria</taxon>
        <taxon>Bacillati</taxon>
        <taxon>Actinomycetota</taxon>
        <taxon>Actinomycetes</taxon>
        <taxon>Micromonosporales</taxon>
        <taxon>Micromonosporaceae</taxon>
        <taxon>Paractinoplanes</taxon>
    </lineage>
</organism>
<dbReference type="PANTHER" id="PTHR35807:SF1">
    <property type="entry name" value="TRANSCRIPTIONAL REGULATOR REDD"/>
    <property type="match status" value="1"/>
</dbReference>
<dbReference type="InterPro" id="IPR016032">
    <property type="entry name" value="Sig_transdc_resp-reg_C-effctor"/>
</dbReference>
<dbReference type="Pfam" id="PF13424">
    <property type="entry name" value="TPR_12"/>
    <property type="match status" value="1"/>
</dbReference>
<feature type="repeat" description="TPR" evidence="5">
    <location>
        <begin position="825"/>
        <end position="858"/>
    </location>
</feature>
<dbReference type="InterPro" id="IPR001867">
    <property type="entry name" value="OmpR/PhoB-type_DNA-bd"/>
</dbReference>
<evidence type="ECO:0000256" key="1">
    <source>
        <dbReference type="ARBA" id="ARBA00005820"/>
    </source>
</evidence>
<keyword evidence="2" id="KW-0805">Transcription regulation</keyword>
<comment type="caution">
    <text evidence="8">The sequence shown here is derived from an EMBL/GenBank/DDBJ whole genome shotgun (WGS) entry which is preliminary data.</text>
</comment>
<dbReference type="SUPFAM" id="SSF46894">
    <property type="entry name" value="C-terminal effector domain of the bipartite response regulators"/>
    <property type="match status" value="1"/>
</dbReference>
<name>A0ABW2HTP0_9ACTN</name>
<evidence type="ECO:0000313" key="9">
    <source>
        <dbReference type="Proteomes" id="UP001596548"/>
    </source>
</evidence>
<keyword evidence="4" id="KW-0804">Transcription</keyword>
<protein>
    <submittedName>
        <fullName evidence="8">BTAD domain-containing putative transcriptional regulator</fullName>
    </submittedName>
</protein>
<feature type="DNA-binding region" description="OmpR/PhoB-type" evidence="6">
    <location>
        <begin position="1"/>
        <end position="107"/>
    </location>
</feature>
<dbReference type="SUPFAM" id="SSF48452">
    <property type="entry name" value="TPR-like"/>
    <property type="match status" value="2"/>
</dbReference>
<dbReference type="SMART" id="SM00862">
    <property type="entry name" value="Trans_reg_C"/>
    <property type="match status" value="1"/>
</dbReference>
<evidence type="ECO:0000256" key="5">
    <source>
        <dbReference type="PROSITE-ProRule" id="PRU00339"/>
    </source>
</evidence>
<dbReference type="Pfam" id="PF03704">
    <property type="entry name" value="BTAD"/>
    <property type="match status" value="1"/>
</dbReference>
<keyword evidence="3 6" id="KW-0238">DNA-binding</keyword>
<dbReference type="InterPro" id="IPR036388">
    <property type="entry name" value="WH-like_DNA-bd_sf"/>
</dbReference>
<comment type="similarity">
    <text evidence="1">Belongs to the AfsR/DnrI/RedD regulatory family.</text>
</comment>
<dbReference type="PANTHER" id="PTHR35807">
    <property type="entry name" value="TRANSCRIPTIONAL REGULATOR REDD-RELATED"/>
    <property type="match status" value="1"/>
</dbReference>
<dbReference type="SMART" id="SM01043">
    <property type="entry name" value="BTAD"/>
    <property type="match status" value="1"/>
</dbReference>
<dbReference type="SUPFAM" id="SSF52540">
    <property type="entry name" value="P-loop containing nucleoside triphosphate hydrolases"/>
    <property type="match status" value="1"/>
</dbReference>
<dbReference type="PROSITE" id="PS50005">
    <property type="entry name" value="TPR"/>
    <property type="match status" value="1"/>
</dbReference>
<keyword evidence="9" id="KW-1185">Reference proteome</keyword>
<dbReference type="SMART" id="SM00028">
    <property type="entry name" value="TPR"/>
    <property type="match status" value="4"/>
</dbReference>
<dbReference type="RefSeq" id="WP_378969235.1">
    <property type="nucleotide sequence ID" value="NZ_JBHTBJ010000011.1"/>
</dbReference>
<evidence type="ECO:0000256" key="2">
    <source>
        <dbReference type="ARBA" id="ARBA00023015"/>
    </source>
</evidence>
<accession>A0ABW2HTP0</accession>
<reference evidence="9" key="1">
    <citation type="journal article" date="2019" name="Int. J. Syst. Evol. Microbiol.">
        <title>The Global Catalogue of Microorganisms (GCM) 10K type strain sequencing project: providing services to taxonomists for standard genome sequencing and annotation.</title>
        <authorList>
            <consortium name="The Broad Institute Genomics Platform"/>
            <consortium name="The Broad Institute Genome Sequencing Center for Infectious Disease"/>
            <person name="Wu L."/>
            <person name="Ma J."/>
        </authorList>
    </citation>
    <scope>NUCLEOTIDE SEQUENCE [LARGE SCALE GENOMIC DNA]</scope>
    <source>
        <strain evidence="9">XZYJT-10</strain>
    </source>
</reference>
<dbReference type="InterPro" id="IPR011990">
    <property type="entry name" value="TPR-like_helical_dom_sf"/>
</dbReference>
<dbReference type="PROSITE" id="PS51755">
    <property type="entry name" value="OMPR_PHOB"/>
    <property type="match status" value="1"/>
</dbReference>